<dbReference type="Proteomes" id="UP001341840">
    <property type="component" value="Unassembled WGS sequence"/>
</dbReference>
<feature type="transmembrane region" description="Helical" evidence="1">
    <location>
        <begin position="349"/>
        <end position="367"/>
    </location>
</feature>
<evidence type="ECO:0000313" key="2">
    <source>
        <dbReference type="EMBL" id="MED6145327.1"/>
    </source>
</evidence>
<organism evidence="2 3">
    <name type="scientific">Stylosanthes scabra</name>
    <dbReference type="NCBI Taxonomy" id="79078"/>
    <lineage>
        <taxon>Eukaryota</taxon>
        <taxon>Viridiplantae</taxon>
        <taxon>Streptophyta</taxon>
        <taxon>Embryophyta</taxon>
        <taxon>Tracheophyta</taxon>
        <taxon>Spermatophyta</taxon>
        <taxon>Magnoliopsida</taxon>
        <taxon>eudicotyledons</taxon>
        <taxon>Gunneridae</taxon>
        <taxon>Pentapetalae</taxon>
        <taxon>rosids</taxon>
        <taxon>fabids</taxon>
        <taxon>Fabales</taxon>
        <taxon>Fabaceae</taxon>
        <taxon>Papilionoideae</taxon>
        <taxon>50 kb inversion clade</taxon>
        <taxon>dalbergioids sensu lato</taxon>
        <taxon>Dalbergieae</taxon>
        <taxon>Pterocarpus clade</taxon>
        <taxon>Stylosanthes</taxon>
    </lineage>
</organism>
<keyword evidence="1" id="KW-0812">Transmembrane</keyword>
<name>A0ABU6T9E5_9FABA</name>
<keyword evidence="1" id="KW-1133">Transmembrane helix</keyword>
<proteinExistence type="predicted"/>
<comment type="caution">
    <text evidence="2">The sequence shown here is derived from an EMBL/GenBank/DDBJ whole genome shotgun (WGS) entry which is preliminary data.</text>
</comment>
<gene>
    <name evidence="2" type="ORF">PIB30_024080</name>
</gene>
<dbReference type="InterPro" id="IPR011042">
    <property type="entry name" value="6-blade_b-propeller_TolB-like"/>
</dbReference>
<dbReference type="InterPro" id="IPR053224">
    <property type="entry name" value="Sensory_adhesion_molecule"/>
</dbReference>
<accession>A0ABU6T9E5</accession>
<dbReference type="EMBL" id="JASCZI010090706">
    <property type="protein sequence ID" value="MED6145327.1"/>
    <property type="molecule type" value="Genomic_DNA"/>
</dbReference>
<keyword evidence="1" id="KW-0472">Membrane</keyword>
<protein>
    <recommendedName>
        <fullName evidence="4">SMP-30/Gluconolactonase/LRE-like region domain-containing protein</fullName>
    </recommendedName>
</protein>
<evidence type="ECO:0008006" key="4">
    <source>
        <dbReference type="Google" id="ProtNLM"/>
    </source>
</evidence>
<dbReference type="PANTHER" id="PTHR31460">
    <property type="match status" value="1"/>
</dbReference>
<reference evidence="2 3" key="1">
    <citation type="journal article" date="2023" name="Plants (Basel)">
        <title>Bridging the Gap: Combining Genomics and Transcriptomics Approaches to Understand Stylosanthes scabra, an Orphan Legume from the Brazilian Caatinga.</title>
        <authorList>
            <person name="Ferreira-Neto J.R.C."/>
            <person name="da Silva M.D."/>
            <person name="Binneck E."/>
            <person name="de Melo N.F."/>
            <person name="da Silva R.H."/>
            <person name="de Melo A.L.T.M."/>
            <person name="Pandolfi V."/>
            <person name="Bustamante F.O."/>
            <person name="Brasileiro-Vidal A.C."/>
            <person name="Benko-Iseppon A.M."/>
        </authorList>
    </citation>
    <scope>NUCLEOTIDE SEQUENCE [LARGE SCALE GENOMIC DNA]</scope>
    <source>
        <tissue evidence="2">Leaves</tissue>
    </source>
</reference>
<sequence>MPSNRLYSFPSAAAATTTTTILFFLLFAVGISTSLAGNSHVITFRSPKLFPEGITWDPKGQHFLVGSLRHRTISAVSDAGVVETLISDPSLPENVTVLGLAVDSRNNRVLAVIHALKPLPPFNALAAYDLRSGQRLFLSLLSSAGNGESDGSDETIANDVTVDFKGNAYVTNSAGNFIWKVNDKGEARILSNSPRFTEHPVDREPWYSFCGLNGIAYVSSGYLLVVQSNTGKMFKVDAEDGTARLVLMKEDLIGGDAVVLRSDGVVLVVSAVTGKLWFLKSNDGWGEAVVFDQVDVDLEGYPTSVVVGERDRAYVLYGYMKEGVFENSEREIFAIEEVRSPKESEGENVWMYVMLGVGLVYFLYWRFQMGQLVKNMDKKIN</sequence>
<evidence type="ECO:0000313" key="3">
    <source>
        <dbReference type="Proteomes" id="UP001341840"/>
    </source>
</evidence>
<dbReference type="SUPFAM" id="SSF101898">
    <property type="entry name" value="NHL repeat"/>
    <property type="match status" value="1"/>
</dbReference>
<dbReference type="PANTHER" id="PTHR31460:SF3">
    <property type="entry name" value="MESOCENTIN"/>
    <property type="match status" value="1"/>
</dbReference>
<keyword evidence="3" id="KW-1185">Reference proteome</keyword>
<dbReference type="Gene3D" id="2.120.10.30">
    <property type="entry name" value="TolB, C-terminal domain"/>
    <property type="match status" value="1"/>
</dbReference>
<evidence type="ECO:0000256" key="1">
    <source>
        <dbReference type="SAM" id="Phobius"/>
    </source>
</evidence>